<dbReference type="Pfam" id="PF09990">
    <property type="entry name" value="DUF2231"/>
    <property type="match status" value="1"/>
</dbReference>
<feature type="transmembrane region" description="Helical" evidence="1">
    <location>
        <begin position="109"/>
        <end position="130"/>
    </location>
</feature>
<proteinExistence type="predicted"/>
<dbReference type="AlphaFoldDB" id="A0AA35G9H5"/>
<accession>A0AA35G9H5</accession>
<reference evidence="3" key="1">
    <citation type="submission" date="2022-03" db="EMBL/GenBank/DDBJ databases">
        <title>Complete genome sequence of Caldinitratiruptor microaerophilus.</title>
        <authorList>
            <person name="Mukaiyama R."/>
            <person name="Nishiyama T."/>
            <person name="Ueda K."/>
        </authorList>
    </citation>
    <scope>NUCLEOTIDE SEQUENCE</scope>
    <source>
        <strain evidence="3">JCM 16183</strain>
    </source>
</reference>
<feature type="transmembrane region" description="Helical" evidence="1">
    <location>
        <begin position="37"/>
        <end position="59"/>
    </location>
</feature>
<feature type="transmembrane region" description="Helical" evidence="1">
    <location>
        <begin position="79"/>
        <end position="97"/>
    </location>
</feature>
<gene>
    <name evidence="3" type="ORF">caldi_32850</name>
</gene>
<name>A0AA35G9H5_9FIRM</name>
<protein>
    <recommendedName>
        <fullName evidence="2">DUF2231 domain-containing protein</fullName>
    </recommendedName>
</protein>
<evidence type="ECO:0000313" key="4">
    <source>
        <dbReference type="Proteomes" id="UP001163687"/>
    </source>
</evidence>
<dbReference type="Proteomes" id="UP001163687">
    <property type="component" value="Chromosome"/>
</dbReference>
<evidence type="ECO:0000256" key="1">
    <source>
        <dbReference type="SAM" id="Phobius"/>
    </source>
</evidence>
<evidence type="ECO:0000313" key="3">
    <source>
        <dbReference type="EMBL" id="BDG62195.1"/>
    </source>
</evidence>
<keyword evidence="1" id="KW-0472">Membrane</keyword>
<organism evidence="3 4">
    <name type="scientific">Caldinitratiruptor microaerophilus</name>
    <dbReference type="NCBI Taxonomy" id="671077"/>
    <lineage>
        <taxon>Bacteria</taxon>
        <taxon>Bacillati</taxon>
        <taxon>Bacillota</taxon>
        <taxon>Clostridia</taxon>
        <taxon>Eubacteriales</taxon>
        <taxon>Symbiobacteriaceae</taxon>
        <taxon>Caldinitratiruptor</taxon>
    </lineage>
</organism>
<feature type="transmembrane region" description="Helical" evidence="1">
    <location>
        <begin position="6"/>
        <end position="25"/>
    </location>
</feature>
<dbReference type="EMBL" id="AP025628">
    <property type="protein sequence ID" value="BDG62195.1"/>
    <property type="molecule type" value="Genomic_DNA"/>
</dbReference>
<dbReference type="KEGG" id="cmic:caldi_32850"/>
<sequence>MVKSHLMLVHFPIALLFVAVVFEVIGHLRGREDFQKAGLYTLLAGFAGAVLAAFTGKVAEESLERFLTRRPGGPALLEAHEIAAYATVGIFAAILLWRTLGRRTLRGSVLVAYLLLAAVGLGSLGVTGFLGGEMAHPQGRGAQAQAAAAMGRDADGD</sequence>
<evidence type="ECO:0000259" key="2">
    <source>
        <dbReference type="Pfam" id="PF09990"/>
    </source>
</evidence>
<keyword evidence="1" id="KW-1133">Transmembrane helix</keyword>
<keyword evidence="1" id="KW-0812">Transmembrane</keyword>
<feature type="domain" description="DUF2231" evidence="2">
    <location>
        <begin position="5"/>
        <end position="139"/>
    </location>
</feature>
<dbReference type="InterPro" id="IPR019251">
    <property type="entry name" value="DUF2231_TM"/>
</dbReference>
<keyword evidence="4" id="KW-1185">Reference proteome</keyword>
<dbReference type="RefSeq" id="WP_264842789.1">
    <property type="nucleotide sequence ID" value="NZ_AP025628.1"/>
</dbReference>